<reference evidence="2" key="1">
    <citation type="submission" date="2020-05" db="EMBL/GenBank/DDBJ databases">
        <authorList>
            <person name="Chiriac C."/>
            <person name="Salcher M."/>
            <person name="Ghai R."/>
            <person name="Kavagutti S V."/>
        </authorList>
    </citation>
    <scope>NUCLEOTIDE SEQUENCE</scope>
</reference>
<dbReference type="EMBL" id="CAFBMQ010000168">
    <property type="protein sequence ID" value="CAB4915360.1"/>
    <property type="molecule type" value="Genomic_DNA"/>
</dbReference>
<proteinExistence type="predicted"/>
<name>A0A6J7HGK7_9ZZZZ</name>
<sequence length="212" mass="21842">MPKSVPNAIVDTGTSAAIADATASSGSAPTVLNPSDSSTTRAGGAASPASCSVEVKFWIAVSDVRIASPIAVASSSCRLSMATLTDSRSVVGGTSVVARPENDTRPRLICAGRMSTNSLAAVFIASNRLGSTSVACIDRDTSSASTTVARSRGTRTSVEGWASDSTNAPSPRTTRPNARCRRQPGRLGTSAPSRATLVNRAAYFCRRRCSRT</sequence>
<organism evidence="2">
    <name type="scientific">freshwater metagenome</name>
    <dbReference type="NCBI Taxonomy" id="449393"/>
    <lineage>
        <taxon>unclassified sequences</taxon>
        <taxon>metagenomes</taxon>
        <taxon>ecological metagenomes</taxon>
    </lineage>
</organism>
<evidence type="ECO:0000256" key="1">
    <source>
        <dbReference type="SAM" id="MobiDB-lite"/>
    </source>
</evidence>
<gene>
    <name evidence="2" type="ORF">UFOPK3609_01109</name>
</gene>
<feature type="compositionally biased region" description="Polar residues" evidence="1">
    <location>
        <begin position="163"/>
        <end position="176"/>
    </location>
</feature>
<feature type="region of interest" description="Disordered" evidence="1">
    <location>
        <begin position="25"/>
        <end position="46"/>
    </location>
</feature>
<evidence type="ECO:0000313" key="2">
    <source>
        <dbReference type="EMBL" id="CAB4915360.1"/>
    </source>
</evidence>
<feature type="compositionally biased region" description="Low complexity" evidence="1">
    <location>
        <begin position="147"/>
        <end position="158"/>
    </location>
</feature>
<feature type="region of interest" description="Disordered" evidence="1">
    <location>
        <begin position="147"/>
        <end position="192"/>
    </location>
</feature>
<feature type="compositionally biased region" description="Polar residues" evidence="1">
    <location>
        <begin position="30"/>
        <end position="41"/>
    </location>
</feature>
<protein>
    <submittedName>
        <fullName evidence="2">Unannotated protein</fullName>
    </submittedName>
</protein>
<accession>A0A6J7HGK7</accession>
<dbReference type="AlphaFoldDB" id="A0A6J7HGK7"/>